<feature type="transmembrane region" description="Helical" evidence="1">
    <location>
        <begin position="96"/>
        <end position="126"/>
    </location>
</feature>
<keyword evidence="3" id="KW-1185">Reference proteome</keyword>
<gene>
    <name evidence="2" type="ORF">H4W34_001342</name>
</gene>
<comment type="caution">
    <text evidence="2">The sequence shown here is derived from an EMBL/GenBank/DDBJ whole genome shotgun (WGS) entry which is preliminary data.</text>
</comment>
<keyword evidence="1" id="KW-0472">Membrane</keyword>
<sequence>MNATIATITLRSMLGRRRALLLLGLPAILVVLALVLRLRMTGGGDDLDTATLVLQQFGLATLLPLLALIAGTGVIGPEIDDGQIMYVLTKPIPRQVIVLTKLVVAIVLVTAFAVIPTLLAGLLLAGTTAGLTVAYTVGVLVGGFAYSSIFVALAVASRNAVTVGLLYALVWEALLASFAPGAKSASVQAWALSVTDSLTSATMVSSSVDLTLAIVLLVSVTVVGAFLALFRLRSLSVASAE</sequence>
<feature type="transmembrane region" description="Helical" evidence="1">
    <location>
        <begin position="20"/>
        <end position="40"/>
    </location>
</feature>
<dbReference type="PANTHER" id="PTHR37305:SF1">
    <property type="entry name" value="MEMBRANE PROTEIN"/>
    <property type="match status" value="1"/>
</dbReference>
<protein>
    <submittedName>
        <fullName evidence="2">ABC-2 type transport system permease protein</fullName>
    </submittedName>
</protein>
<dbReference type="PANTHER" id="PTHR37305">
    <property type="entry name" value="INTEGRAL MEMBRANE PROTEIN-RELATED"/>
    <property type="match status" value="1"/>
</dbReference>
<feature type="transmembrane region" description="Helical" evidence="1">
    <location>
        <begin position="52"/>
        <end position="75"/>
    </location>
</feature>
<feature type="transmembrane region" description="Helical" evidence="1">
    <location>
        <begin position="210"/>
        <end position="230"/>
    </location>
</feature>
<feature type="transmembrane region" description="Helical" evidence="1">
    <location>
        <begin position="163"/>
        <end position="182"/>
    </location>
</feature>
<evidence type="ECO:0000313" key="2">
    <source>
        <dbReference type="EMBL" id="MBE1531509.1"/>
    </source>
</evidence>
<organism evidence="2 3">
    <name type="scientific">Actinomadura algeriensis</name>
    <dbReference type="NCBI Taxonomy" id="1679523"/>
    <lineage>
        <taxon>Bacteria</taxon>
        <taxon>Bacillati</taxon>
        <taxon>Actinomycetota</taxon>
        <taxon>Actinomycetes</taxon>
        <taxon>Streptosporangiales</taxon>
        <taxon>Thermomonosporaceae</taxon>
        <taxon>Actinomadura</taxon>
    </lineage>
</organism>
<feature type="transmembrane region" description="Helical" evidence="1">
    <location>
        <begin position="132"/>
        <end position="156"/>
    </location>
</feature>
<dbReference type="EMBL" id="JADBDZ010000001">
    <property type="protein sequence ID" value="MBE1531509.1"/>
    <property type="molecule type" value="Genomic_DNA"/>
</dbReference>
<name>A0ABR9JM42_9ACTN</name>
<dbReference type="Pfam" id="PF12730">
    <property type="entry name" value="ABC2_membrane_4"/>
    <property type="match status" value="1"/>
</dbReference>
<dbReference type="RefSeq" id="WP_192758367.1">
    <property type="nucleotide sequence ID" value="NZ_JADBDZ010000001.1"/>
</dbReference>
<keyword evidence="1" id="KW-1133">Transmembrane helix</keyword>
<dbReference type="Proteomes" id="UP000627838">
    <property type="component" value="Unassembled WGS sequence"/>
</dbReference>
<accession>A0ABR9JM42</accession>
<reference evidence="2 3" key="1">
    <citation type="submission" date="2020-10" db="EMBL/GenBank/DDBJ databases">
        <title>Sequencing the genomes of 1000 actinobacteria strains.</title>
        <authorList>
            <person name="Klenk H.-P."/>
        </authorList>
    </citation>
    <scope>NUCLEOTIDE SEQUENCE [LARGE SCALE GENOMIC DNA]</scope>
    <source>
        <strain evidence="2 3">DSM 46744</strain>
    </source>
</reference>
<evidence type="ECO:0000256" key="1">
    <source>
        <dbReference type="SAM" id="Phobius"/>
    </source>
</evidence>
<evidence type="ECO:0000313" key="3">
    <source>
        <dbReference type="Proteomes" id="UP000627838"/>
    </source>
</evidence>
<keyword evidence="1" id="KW-0812">Transmembrane</keyword>
<proteinExistence type="predicted"/>